<dbReference type="Pfam" id="PF00082">
    <property type="entry name" value="Peptidase_S8"/>
    <property type="match status" value="1"/>
</dbReference>
<dbReference type="Gene3D" id="3.40.50.200">
    <property type="entry name" value="Peptidase S8/S53 domain"/>
    <property type="match status" value="1"/>
</dbReference>
<evidence type="ECO:0000313" key="6">
    <source>
        <dbReference type="EMBL" id="KEZ22255.1"/>
    </source>
</evidence>
<dbReference type="OrthoDB" id="400658at2"/>
<evidence type="ECO:0000256" key="4">
    <source>
        <dbReference type="SAM" id="SignalP"/>
    </source>
</evidence>
<dbReference type="RefSeq" id="WP_038103514.1">
    <property type="nucleotide sequence ID" value="NZ_JFDP01000086.1"/>
</dbReference>
<evidence type="ECO:0000313" key="7">
    <source>
        <dbReference type="Proteomes" id="UP000028537"/>
    </source>
</evidence>
<proteinExistence type="predicted"/>
<dbReference type="GO" id="GO:0004252">
    <property type="term" value="F:serine-type endopeptidase activity"/>
    <property type="evidence" value="ECO:0007669"/>
    <property type="project" value="InterPro"/>
</dbReference>
<reference evidence="6 7" key="1">
    <citation type="submission" date="2014-02" db="EMBL/GenBank/DDBJ databases">
        <title>Genome sequence of Ureaplasma diversum strain 246.</title>
        <authorList>
            <person name="Sirand-Pugnet P."/>
            <person name="Breton M."/>
            <person name="Dordet-Frisoni E."/>
            <person name="Baranowski E."/>
            <person name="Barre A."/>
            <person name="Couture C."/>
            <person name="Dupuy V."/>
            <person name="Gaurivaud P."/>
            <person name="Jacob D."/>
            <person name="Lemaitre C."/>
            <person name="Manso-Silvan L."/>
            <person name="Nikolski M."/>
            <person name="Nouvel L.-X."/>
            <person name="Poumarat F."/>
            <person name="Tardy F."/>
            <person name="Thebault P."/>
            <person name="Theil S."/>
            <person name="Citti C."/>
            <person name="Thiaucourt F."/>
            <person name="Blanchard A."/>
        </authorList>
    </citation>
    <scope>NUCLEOTIDE SEQUENCE [LARGE SCALE GENOMIC DNA]</scope>
    <source>
        <strain evidence="6 7">NCTC 246</strain>
    </source>
</reference>
<organism evidence="6 7">
    <name type="scientific">Ureaplasma diversum NCTC 246</name>
    <dbReference type="NCBI Taxonomy" id="1188241"/>
    <lineage>
        <taxon>Bacteria</taxon>
        <taxon>Bacillati</taxon>
        <taxon>Mycoplasmatota</taxon>
        <taxon>Mycoplasmoidales</taxon>
        <taxon>Mycoplasmoidaceae</taxon>
        <taxon>Ureaplasma</taxon>
    </lineage>
</organism>
<dbReference type="PROSITE" id="PS00138">
    <property type="entry name" value="SUBTILASE_SER"/>
    <property type="match status" value="1"/>
</dbReference>
<evidence type="ECO:0000256" key="2">
    <source>
        <dbReference type="ARBA" id="ARBA00022801"/>
    </source>
</evidence>
<keyword evidence="7" id="KW-1185">Reference proteome</keyword>
<dbReference type="GO" id="GO:0006508">
    <property type="term" value="P:proteolysis"/>
    <property type="evidence" value="ECO:0007669"/>
    <property type="project" value="UniProtKB-KW"/>
</dbReference>
<dbReference type="InterPro" id="IPR036852">
    <property type="entry name" value="Peptidase_S8/S53_dom_sf"/>
</dbReference>
<keyword evidence="1" id="KW-0645">Protease</keyword>
<dbReference type="SUPFAM" id="SSF52743">
    <property type="entry name" value="Subtilisin-like"/>
    <property type="match status" value="1"/>
</dbReference>
<comment type="caution">
    <text evidence="6">The sequence shown here is derived from an EMBL/GenBank/DDBJ whole genome shotgun (WGS) entry which is preliminary data.</text>
</comment>
<feature type="chain" id="PRO_5001774662" evidence="4">
    <location>
        <begin position="24"/>
        <end position="602"/>
    </location>
</feature>
<keyword evidence="3" id="KW-0720">Serine protease</keyword>
<keyword evidence="4" id="KW-0732">Signal</keyword>
<dbReference type="AlphaFoldDB" id="A0A084EWB3"/>
<evidence type="ECO:0000259" key="5">
    <source>
        <dbReference type="Pfam" id="PF00082"/>
    </source>
</evidence>
<evidence type="ECO:0000256" key="1">
    <source>
        <dbReference type="ARBA" id="ARBA00022670"/>
    </source>
</evidence>
<dbReference type="InterPro" id="IPR023828">
    <property type="entry name" value="Peptidase_S8_Ser-AS"/>
</dbReference>
<dbReference type="Proteomes" id="UP000028537">
    <property type="component" value="Unassembled WGS sequence"/>
</dbReference>
<accession>A0A084EWB3</accession>
<dbReference type="Gene3D" id="2.60.120.380">
    <property type="match status" value="1"/>
</dbReference>
<dbReference type="EMBL" id="JFDP01000086">
    <property type="protein sequence ID" value="KEZ22255.1"/>
    <property type="molecule type" value="Genomic_DNA"/>
</dbReference>
<keyword evidence="2" id="KW-0378">Hydrolase</keyword>
<feature type="signal peptide" evidence="4">
    <location>
        <begin position="1"/>
        <end position="23"/>
    </location>
</feature>
<gene>
    <name evidence="6" type="ORF">UDIV_6680</name>
</gene>
<dbReference type="eggNOG" id="COG1404">
    <property type="taxonomic scope" value="Bacteria"/>
</dbReference>
<feature type="domain" description="Peptidase S8/S53" evidence="5">
    <location>
        <begin position="255"/>
        <end position="473"/>
    </location>
</feature>
<evidence type="ECO:0000256" key="3">
    <source>
        <dbReference type="ARBA" id="ARBA00022825"/>
    </source>
</evidence>
<sequence>MFKNKLKTIVFTSLVVTTAIPFALSVLTNANNQKVILNNEQKNNKSKHKLVEILEADVIGNSTNKQTPKSLGVKRFDIIFKANNEIDLKSKLKIIANKYLKIKEEDLVFILGKYLKTISIAITNNQDYDAFKNALSLFAYDDNEVSSVYGFKSSYTYEDFVLKKKNNSGVRTTSNQEDKRHNVGSAFDLRPYANNDELFSLVGLTQSVRTKHFNDYIDSPLLKVGILEAEGVIDGWTTPFIWNNKYGNGARWRNEPFYNESWSNHANNVGEIIVGQKGINPTAKLWSVELNTEWNGMAGEMDFFLYWGVKIINNSWVFTDPANNKWMQKYNYYSKYVDELIQSNPEIINVFSAGNAFNGNKNEKPYKEIAGVQLSKNSIVVGAINHNYNQQKTDYSQIGNNINYVTAVTYGGNYNFSSWNTDETGFTGSGTSFSAPVITALSSMIVQRNKYYFDKGHDSIIMKSALISGSKKPNYTNEIYTAETGFGIPQFYSVDSAVKNLQYFKKADSNFSRRIKVYLHQNENIRANISWLVNLSDDKNVVDFDMKVYDPNNRLITSSIEGERNTETVELKADRSGYYEFEIYRYDKNNIKRDVAFTYVKK</sequence>
<dbReference type="InterPro" id="IPR000209">
    <property type="entry name" value="Peptidase_S8/S53_dom"/>
</dbReference>
<name>A0A084EWB3_9BACT</name>
<protein>
    <submittedName>
        <fullName evidence="6">Peptidase S8/S53 family protein</fullName>
    </submittedName>
</protein>